<protein>
    <submittedName>
        <fullName evidence="3">DgyrCDS11883</fullName>
    </submittedName>
</protein>
<organism evidence="3 4">
    <name type="scientific">Dimorphilus gyrociliatus</name>
    <dbReference type="NCBI Taxonomy" id="2664684"/>
    <lineage>
        <taxon>Eukaryota</taxon>
        <taxon>Metazoa</taxon>
        <taxon>Spiralia</taxon>
        <taxon>Lophotrochozoa</taxon>
        <taxon>Annelida</taxon>
        <taxon>Polychaeta</taxon>
        <taxon>Polychaeta incertae sedis</taxon>
        <taxon>Dinophilidae</taxon>
        <taxon>Dimorphilus</taxon>
    </lineage>
</organism>
<keyword evidence="2" id="KW-1133">Transmembrane helix</keyword>
<accession>A0A7I8W6N1</accession>
<dbReference type="Pfam" id="PF15691">
    <property type="entry name" value="PPP1R32"/>
    <property type="match status" value="1"/>
</dbReference>
<sequence>MSASKQDLGPGSKHILQSRGADKDLTHFYITQNSTTYGRKFQNFQPRTGKHTGTGYASNFRPQVYYSSRLDEVDNPSMGRIVSDNYHSVTEKSYRPYVGPNGTEPVPIDCRKNRSGFTSEMALAGIPRERHVRNTFIDTRSMSAPLDYRPRHKPLLHKIQSKDPIEAENYGYGPVSNASETRVKFQGERGDSSYNQGQAVGPQEGSGFTHNKNVEPVTFHPDQQHSNETPGWYTNRPTGIPITTTDFGPFKWKAREERIPGLVPRGDRDSGFVNSMKPKPEFTSRVMSDAYDKASDQPELKADRVRKNDPAEYINMQQPNNYSSVSKNVYLGRQNNPQTLPELLNTKGVGWKENTGFSSNELTYGEKPENYPDRFITHYQTKFVDRTPVGKAREGHTWGNVQEQWHDGFTKSTAVHNFGSDINTTEMIHNHPPYQARSTVARDPFFDDHTYDTKMHIYQRTALSEDNYAKDNWDPLTKTQRYYPDAAVRSERAPLPRHIRLIVEARDAKQRRTYTDIVIVLVVVFLIWSFVIWTIYCPCLHKYSQKHFPEDCDCTNPGRKSALK</sequence>
<dbReference type="PANTHER" id="PTHR34349:SF1">
    <property type="entry name" value="PROTEIN PHOSPHATASE 1 REGULATORY SUBUNIT 32"/>
    <property type="match status" value="1"/>
</dbReference>
<evidence type="ECO:0000256" key="2">
    <source>
        <dbReference type="SAM" id="Phobius"/>
    </source>
</evidence>
<evidence type="ECO:0000256" key="1">
    <source>
        <dbReference type="SAM" id="MobiDB-lite"/>
    </source>
</evidence>
<dbReference type="AlphaFoldDB" id="A0A7I8W6N1"/>
<name>A0A7I8W6N1_9ANNE</name>
<feature type="region of interest" description="Disordered" evidence="1">
    <location>
        <begin position="220"/>
        <end position="239"/>
    </location>
</feature>
<comment type="caution">
    <text evidence="3">The sequence shown here is derived from an EMBL/GenBank/DDBJ whole genome shotgun (WGS) entry which is preliminary data.</text>
</comment>
<proteinExistence type="predicted"/>
<keyword evidence="4" id="KW-1185">Reference proteome</keyword>
<feature type="compositionally biased region" description="Basic and acidic residues" evidence="1">
    <location>
        <begin position="261"/>
        <end position="270"/>
    </location>
</feature>
<dbReference type="PANTHER" id="PTHR34349">
    <property type="entry name" value="PROTEIN PHOSPHATASE 1 REGULATORY SUBUNIT 32"/>
    <property type="match status" value="1"/>
</dbReference>
<dbReference type="GO" id="GO:0019902">
    <property type="term" value="F:phosphatase binding"/>
    <property type="evidence" value="ECO:0007669"/>
    <property type="project" value="TreeGrafter"/>
</dbReference>
<dbReference type="OrthoDB" id="9980630at2759"/>
<dbReference type="EMBL" id="CAJFCJ010000019">
    <property type="protein sequence ID" value="CAD5123543.1"/>
    <property type="molecule type" value="Genomic_DNA"/>
</dbReference>
<dbReference type="Proteomes" id="UP000549394">
    <property type="component" value="Unassembled WGS sequence"/>
</dbReference>
<evidence type="ECO:0000313" key="4">
    <source>
        <dbReference type="Proteomes" id="UP000549394"/>
    </source>
</evidence>
<reference evidence="3 4" key="1">
    <citation type="submission" date="2020-08" db="EMBL/GenBank/DDBJ databases">
        <authorList>
            <person name="Hejnol A."/>
        </authorList>
    </citation>
    <scope>NUCLEOTIDE SEQUENCE [LARGE SCALE GENOMIC DNA]</scope>
</reference>
<gene>
    <name evidence="3" type="ORF">DGYR_LOCUS11215</name>
</gene>
<feature type="transmembrane region" description="Helical" evidence="2">
    <location>
        <begin position="517"/>
        <end position="536"/>
    </location>
</feature>
<feature type="region of interest" description="Disordered" evidence="1">
    <location>
        <begin position="261"/>
        <end position="280"/>
    </location>
</feature>
<evidence type="ECO:0000313" key="3">
    <source>
        <dbReference type="EMBL" id="CAD5123543.1"/>
    </source>
</evidence>
<keyword evidence="2" id="KW-0812">Transmembrane</keyword>
<dbReference type="InterPro" id="IPR031410">
    <property type="entry name" value="SAXO4"/>
</dbReference>
<keyword evidence="2" id="KW-0472">Membrane</keyword>